<dbReference type="Proteomes" id="UP001620408">
    <property type="component" value="Unassembled WGS sequence"/>
</dbReference>
<keyword evidence="4" id="KW-1185">Reference proteome</keyword>
<dbReference type="InterPro" id="IPR046519">
    <property type="entry name" value="X-Tfes_XVIPCD"/>
</dbReference>
<comment type="caution">
    <text evidence="3">The sequence shown here is derived from an EMBL/GenBank/DDBJ whole genome shotgun (WGS) entry which is preliminary data.</text>
</comment>
<feature type="compositionally biased region" description="Basic and acidic residues" evidence="1">
    <location>
        <begin position="334"/>
        <end position="343"/>
    </location>
</feature>
<feature type="region of interest" description="Disordered" evidence="1">
    <location>
        <begin position="522"/>
        <end position="552"/>
    </location>
</feature>
<gene>
    <name evidence="3" type="ORF">ISS97_10810</name>
</gene>
<protein>
    <recommendedName>
        <fullName evidence="2">X-Tfes XVIPCD domain-containing protein</fullName>
    </recommendedName>
</protein>
<organism evidence="3 4">
    <name type="scientific">Dyella koreensis</name>
    <dbReference type="NCBI Taxonomy" id="311235"/>
    <lineage>
        <taxon>Bacteria</taxon>
        <taxon>Pseudomonadati</taxon>
        <taxon>Pseudomonadota</taxon>
        <taxon>Gammaproteobacteria</taxon>
        <taxon>Lysobacterales</taxon>
        <taxon>Rhodanobacteraceae</taxon>
        <taxon>Dyella</taxon>
    </lineage>
</organism>
<feature type="compositionally biased region" description="Pro residues" evidence="1">
    <location>
        <begin position="589"/>
        <end position="599"/>
    </location>
</feature>
<feature type="region of interest" description="Disordered" evidence="1">
    <location>
        <begin position="581"/>
        <end position="610"/>
    </location>
</feature>
<evidence type="ECO:0000313" key="3">
    <source>
        <dbReference type="EMBL" id="MFK2917751.1"/>
    </source>
</evidence>
<dbReference type="EMBL" id="JADIKD010000010">
    <property type="protein sequence ID" value="MFK2917751.1"/>
    <property type="molecule type" value="Genomic_DNA"/>
</dbReference>
<feature type="domain" description="X-Tfes XVIPCD" evidence="2">
    <location>
        <begin position="645"/>
        <end position="753"/>
    </location>
</feature>
<dbReference type="Pfam" id="PF20410">
    <property type="entry name" value="X-Tfes_XVIPCD"/>
    <property type="match status" value="1"/>
</dbReference>
<accession>A0ABW8K6G7</accession>
<reference evidence="3 4" key="1">
    <citation type="submission" date="2020-10" db="EMBL/GenBank/DDBJ databases">
        <title>Phylogeny of dyella-like bacteria.</title>
        <authorList>
            <person name="Fu J."/>
        </authorList>
    </citation>
    <scope>NUCLEOTIDE SEQUENCE [LARGE SCALE GENOMIC DNA]</scope>
    <source>
        <strain evidence="3 4">BB4</strain>
    </source>
</reference>
<name>A0ABW8K6G7_9GAMM</name>
<feature type="region of interest" description="Disordered" evidence="1">
    <location>
        <begin position="293"/>
        <end position="355"/>
    </location>
</feature>
<sequence length="784" mass="86498">MAKPNPHLEAAFAQFATQPGIGPEQVAQLREAVTADAALLDTLNRQATKDQLTGFAVESGDGLRHLTGSYDLSSRLVILPSSSLSPFGTGASGDLKSIVKLQSMMVHFANSSYGDTDGDLLPVSQGMLDNLQSTINGSPALSDEIKRSVSEGHLKQLNILDAKSGAGGTYDPGHQSMNLPALSLQTKAEDNPQGRFDARDLTFVMGHEIQHSFNSAAKQQSITAFMKAIEATAAEKSSVHDYTRPIANLIQASREDEAKAEIAGWNALLSHQKQALPTAGLDEMLDTQNNRTADFVQQDPSSTRTKAEPRPGLNFNQDGTLSPTPANIAAMGHHYFDRPDPKHAQPGQRPLVVGRSGEANYPNYYGRWAIERVIEAEDKARPFQGHKPELTIDMQRLGLSEELLEKEGIDLGKDKTPRPYFDSSQLPSAPHHFDHTRDGPNANQYVPVVSHDHHTPSTRHRALDRQRHQEVGNIPVLPSLFDTPETISPRSLTPVHREMHPDSAHEHALLREVEMINQRTEQELGRRPPGHHAPTLSHQQTQQRTLHDPALTKETRVEPAHLDRPTAHMEGIHRAVAATRPSPALSAEPAPPNPPTPREPIPEQAPASMNSELREPALAAPVAHLRSTPHAVTTPNADAHELDPRHPEHPDHGTYRSIQEQLTKLHDARGFRLDPDQMERLATGTLIEAKRAGLREVTHMEFGQNRETGQVSPNIHLFQAFRGDIDDPRTGWGAVDAQQAMHVPLVQSHQQLQTVNQQMDHQQQLNEQLRMQTQQQSMGPKMTM</sequence>
<evidence type="ECO:0000313" key="4">
    <source>
        <dbReference type="Proteomes" id="UP001620408"/>
    </source>
</evidence>
<evidence type="ECO:0000256" key="1">
    <source>
        <dbReference type="SAM" id="MobiDB-lite"/>
    </source>
</evidence>
<dbReference type="RefSeq" id="WP_379986683.1">
    <property type="nucleotide sequence ID" value="NZ_JADIKD010000010.1"/>
</dbReference>
<evidence type="ECO:0000259" key="2">
    <source>
        <dbReference type="Pfam" id="PF20410"/>
    </source>
</evidence>
<proteinExistence type="predicted"/>
<feature type="compositionally biased region" description="Polar residues" evidence="1">
    <location>
        <begin position="314"/>
        <end position="325"/>
    </location>
</feature>